<dbReference type="InterPro" id="IPR032466">
    <property type="entry name" value="Metal_Hydrolase"/>
</dbReference>
<sequence>MRMKAFGSERVILGSEIVPAIIVSDNGIVKEIFQGSGADVRAGVEGKYPGVEIQDFGKKILMSGVVDSHVHCNEPGRTHWEDFSTATQAAAAGGITTIIDMPLNSIPPTTTVRNFEEKLTCAKGNIFVDVGFWGGVVPGNSKELKPMLKAGVAGFKCFLIPSGTSEFRHVSLDDVEKALEELKSTESVLLFHAELEETISTKGLDPHQYATFLRTRPAAMESSAIMEVADLCKKSGVRCHIVHLSASEALPIVSEAKKCGAPLTAETCHHYLTFAAEEIPDSATLFKCCPPIRNRDNREKLWKALQDGTLDMINSDHSPCTADLKIDDFLQAWGGISSLQFGLPIAWTEARRRGIQVEQLAKWISRNPAKLSGFEKRKGDIAPGMDADFVVWDPEEIITVKTADILYKNKISPYEGRELFGKIHATILAGEFIFKDGKVVGKPVGKLLLREN</sequence>
<name>A0A9R1THB6_9HYME</name>
<comment type="cofactor">
    <cofactor evidence="2">
        <name>Zn(2+)</name>
        <dbReference type="ChEBI" id="CHEBI:29105"/>
    </cofactor>
</comment>
<evidence type="ECO:0000256" key="9">
    <source>
        <dbReference type="ARBA" id="ARBA00022833"/>
    </source>
</evidence>
<comment type="subunit">
    <text evidence="5">Homotetramer.</text>
</comment>
<dbReference type="Pfam" id="PF01979">
    <property type="entry name" value="Amidohydro_1"/>
    <property type="match status" value="1"/>
</dbReference>
<evidence type="ECO:0000256" key="2">
    <source>
        <dbReference type="ARBA" id="ARBA00001947"/>
    </source>
</evidence>
<dbReference type="Proteomes" id="UP000694866">
    <property type="component" value="Unplaced"/>
</dbReference>
<evidence type="ECO:0000256" key="3">
    <source>
        <dbReference type="ARBA" id="ARBA00004968"/>
    </source>
</evidence>
<organism evidence="11 12">
    <name type="scientific">Fopius arisanus</name>
    <dbReference type="NCBI Taxonomy" id="64838"/>
    <lineage>
        <taxon>Eukaryota</taxon>
        <taxon>Metazoa</taxon>
        <taxon>Ecdysozoa</taxon>
        <taxon>Arthropoda</taxon>
        <taxon>Hexapoda</taxon>
        <taxon>Insecta</taxon>
        <taxon>Pterygota</taxon>
        <taxon>Neoptera</taxon>
        <taxon>Endopterygota</taxon>
        <taxon>Hymenoptera</taxon>
        <taxon>Apocrita</taxon>
        <taxon>Ichneumonoidea</taxon>
        <taxon>Braconidae</taxon>
        <taxon>Opiinae</taxon>
        <taxon>Fopius</taxon>
    </lineage>
</organism>
<protein>
    <recommendedName>
        <fullName evidence="6">allantoinase</fullName>
        <ecNumber evidence="6">3.5.2.5</ecNumber>
    </recommendedName>
</protein>
<feature type="domain" description="Amidohydrolase-related" evidence="10">
    <location>
        <begin position="60"/>
        <end position="431"/>
    </location>
</feature>
<dbReference type="InterPro" id="IPR011059">
    <property type="entry name" value="Metal-dep_hydrolase_composite"/>
</dbReference>
<evidence type="ECO:0000313" key="12">
    <source>
        <dbReference type="RefSeq" id="XP_011308983.1"/>
    </source>
</evidence>
<comment type="pathway">
    <text evidence="3">Nitrogen metabolism; (S)-allantoin degradation; allantoate from (S)-allantoin: step 1/1.</text>
</comment>
<dbReference type="GeneID" id="105270026"/>
<dbReference type="GO" id="GO:0000256">
    <property type="term" value="P:allantoin catabolic process"/>
    <property type="evidence" value="ECO:0007669"/>
    <property type="project" value="InterPro"/>
</dbReference>
<comment type="similarity">
    <text evidence="4">Belongs to the metallo-dependent hydrolases superfamily. Allantoinase family.</text>
</comment>
<evidence type="ECO:0000256" key="6">
    <source>
        <dbReference type="ARBA" id="ARBA00012863"/>
    </source>
</evidence>
<evidence type="ECO:0000256" key="7">
    <source>
        <dbReference type="ARBA" id="ARBA00022723"/>
    </source>
</evidence>
<dbReference type="OrthoDB" id="1924787at2759"/>
<dbReference type="GO" id="GO:0005737">
    <property type="term" value="C:cytoplasm"/>
    <property type="evidence" value="ECO:0007669"/>
    <property type="project" value="TreeGrafter"/>
</dbReference>
<dbReference type="GO" id="GO:0006145">
    <property type="term" value="P:purine nucleobase catabolic process"/>
    <property type="evidence" value="ECO:0007669"/>
    <property type="project" value="TreeGrafter"/>
</dbReference>
<dbReference type="GO" id="GO:0008270">
    <property type="term" value="F:zinc ion binding"/>
    <property type="evidence" value="ECO:0007669"/>
    <property type="project" value="InterPro"/>
</dbReference>
<gene>
    <name evidence="12" type="primary">LOC105270026</name>
</gene>
<dbReference type="KEGG" id="fas:105270026"/>
<proteinExistence type="inferred from homology"/>
<dbReference type="PANTHER" id="PTHR43668:SF2">
    <property type="entry name" value="ALLANTOINASE"/>
    <property type="match status" value="1"/>
</dbReference>
<evidence type="ECO:0000313" key="11">
    <source>
        <dbReference type="Proteomes" id="UP000694866"/>
    </source>
</evidence>
<evidence type="ECO:0000259" key="10">
    <source>
        <dbReference type="Pfam" id="PF01979"/>
    </source>
</evidence>
<evidence type="ECO:0000256" key="5">
    <source>
        <dbReference type="ARBA" id="ARBA00011881"/>
    </source>
</evidence>
<keyword evidence="8" id="KW-0378">Hydrolase</keyword>
<dbReference type="AlphaFoldDB" id="A0A9R1THB6"/>
<dbReference type="SUPFAM" id="SSF51556">
    <property type="entry name" value="Metallo-dependent hydrolases"/>
    <property type="match status" value="1"/>
</dbReference>
<dbReference type="FunFam" id="3.20.20.140:FF:000032">
    <property type="entry name" value="Allantoinase Dal1"/>
    <property type="match status" value="1"/>
</dbReference>
<dbReference type="NCBIfam" id="TIGR03178">
    <property type="entry name" value="allantoinase"/>
    <property type="match status" value="1"/>
</dbReference>
<dbReference type="InterPro" id="IPR017593">
    <property type="entry name" value="Allantoinase"/>
</dbReference>
<accession>A0A9R1THB6</accession>
<keyword evidence="7" id="KW-0479">Metal-binding</keyword>
<dbReference type="GO" id="GO:0050897">
    <property type="term" value="F:cobalt ion binding"/>
    <property type="evidence" value="ECO:0007669"/>
    <property type="project" value="InterPro"/>
</dbReference>
<dbReference type="RefSeq" id="XP_011308983.1">
    <property type="nucleotide sequence ID" value="XM_011310681.1"/>
</dbReference>
<evidence type="ECO:0000256" key="8">
    <source>
        <dbReference type="ARBA" id="ARBA00022801"/>
    </source>
</evidence>
<dbReference type="InterPro" id="IPR050138">
    <property type="entry name" value="DHOase/Allantoinase_Hydrolase"/>
</dbReference>
<keyword evidence="11" id="KW-1185">Reference proteome</keyword>
<dbReference type="InterPro" id="IPR006680">
    <property type="entry name" value="Amidohydro-rel"/>
</dbReference>
<dbReference type="GO" id="GO:0004038">
    <property type="term" value="F:allantoinase activity"/>
    <property type="evidence" value="ECO:0007669"/>
    <property type="project" value="UniProtKB-EC"/>
</dbReference>
<reference evidence="12" key="1">
    <citation type="submission" date="2025-08" db="UniProtKB">
        <authorList>
            <consortium name="RefSeq"/>
        </authorList>
    </citation>
    <scope>IDENTIFICATION</scope>
    <source>
        <strain evidence="12">USDA-PBARC FA_bdor</strain>
        <tissue evidence="12">Whole organism</tissue>
    </source>
</reference>
<evidence type="ECO:0000256" key="1">
    <source>
        <dbReference type="ARBA" id="ARBA00001756"/>
    </source>
</evidence>
<dbReference type="SUPFAM" id="SSF51338">
    <property type="entry name" value="Composite domain of metallo-dependent hydrolases"/>
    <property type="match status" value="1"/>
</dbReference>
<dbReference type="EC" id="3.5.2.5" evidence="6"/>
<comment type="catalytic activity">
    <reaction evidence="1">
        <text>(S)-allantoin + H2O = allantoate + H(+)</text>
        <dbReference type="Rhea" id="RHEA:17029"/>
        <dbReference type="ChEBI" id="CHEBI:15377"/>
        <dbReference type="ChEBI" id="CHEBI:15378"/>
        <dbReference type="ChEBI" id="CHEBI:15678"/>
        <dbReference type="ChEBI" id="CHEBI:17536"/>
        <dbReference type="EC" id="3.5.2.5"/>
    </reaction>
</comment>
<evidence type="ECO:0000256" key="4">
    <source>
        <dbReference type="ARBA" id="ARBA00010368"/>
    </source>
</evidence>
<keyword evidence="9" id="KW-0862">Zinc</keyword>
<dbReference type="Gene3D" id="3.20.20.140">
    <property type="entry name" value="Metal-dependent hydrolases"/>
    <property type="match status" value="1"/>
</dbReference>
<dbReference type="PANTHER" id="PTHR43668">
    <property type="entry name" value="ALLANTOINASE"/>
    <property type="match status" value="1"/>
</dbReference>